<feature type="compositionally biased region" description="Basic residues" evidence="1">
    <location>
        <begin position="49"/>
        <end position="59"/>
    </location>
</feature>
<keyword evidence="4" id="KW-1185">Reference proteome</keyword>
<evidence type="ECO:0000259" key="2">
    <source>
        <dbReference type="Pfam" id="PF25545"/>
    </source>
</evidence>
<feature type="domain" description="DUF7924" evidence="2">
    <location>
        <begin position="277"/>
        <end position="441"/>
    </location>
</feature>
<organism evidence="3 4">
    <name type="scientific">Viridothelium virens</name>
    <name type="common">Speckled blister lichen</name>
    <name type="synonym">Trypethelium virens</name>
    <dbReference type="NCBI Taxonomy" id="1048519"/>
    <lineage>
        <taxon>Eukaryota</taxon>
        <taxon>Fungi</taxon>
        <taxon>Dikarya</taxon>
        <taxon>Ascomycota</taxon>
        <taxon>Pezizomycotina</taxon>
        <taxon>Dothideomycetes</taxon>
        <taxon>Dothideomycetes incertae sedis</taxon>
        <taxon>Trypetheliales</taxon>
        <taxon>Trypetheliaceae</taxon>
        <taxon>Viridothelium</taxon>
    </lineage>
</organism>
<protein>
    <recommendedName>
        <fullName evidence="2">DUF7924 domain-containing protein</fullName>
    </recommendedName>
</protein>
<sequence>MDFTSERPDAERSSQEKSPSTSSTAYVWDSLSKIWLTKLALKELDRRNRSTRPREHHPRPLPVARGLLARRRRPLTRRLLTELRRDIQSQNTPASDFLRTCSPVALSDVQAFARHGGPDLLDLRGYPGPFAYCSHETMISALSDQRRGRKRQFSELEPYSDTPYTSTKKSRSTGAYDPNFRERMINNGIYLDGYKYPNGQVLPEPQNWNGLQRMLAKPRRSLSSYAKERYDEFKQADAEVTSEDDVMSKVISRIQGTVPDANFTGNIPFNNLADIMRGKSHKAKPDRFYGARPEQLHQDLHDKLQALIVPSTEQTRPIAPNYFVEAKPPKGSAFVASNQACFAGAAGARGIHGLQTYGERQPKYDNNAYTLSATYHSGTLKIYSHHVSQPHGPGTQPDYYMHQLNGWLLTANEEALIQGITAFRNAESWTAAQRNTAINRANAIAVVANPLAPRPAPAPQNSIPQKMRKWWTALFLSLS</sequence>
<feature type="region of interest" description="Disordered" evidence="1">
    <location>
        <begin position="1"/>
        <end position="24"/>
    </location>
</feature>
<dbReference type="InterPro" id="IPR057684">
    <property type="entry name" value="DUF7924"/>
</dbReference>
<dbReference type="OrthoDB" id="5336565at2759"/>
<dbReference type="Pfam" id="PF25545">
    <property type="entry name" value="DUF7924"/>
    <property type="match status" value="1"/>
</dbReference>
<evidence type="ECO:0000256" key="1">
    <source>
        <dbReference type="SAM" id="MobiDB-lite"/>
    </source>
</evidence>
<proteinExistence type="predicted"/>
<dbReference type="AlphaFoldDB" id="A0A6A6GVU7"/>
<feature type="region of interest" description="Disordered" evidence="1">
    <location>
        <begin position="46"/>
        <end position="68"/>
    </location>
</feature>
<evidence type="ECO:0000313" key="3">
    <source>
        <dbReference type="EMBL" id="KAF2229837.1"/>
    </source>
</evidence>
<feature type="compositionally biased region" description="Basic and acidic residues" evidence="1">
    <location>
        <begin position="1"/>
        <end position="15"/>
    </location>
</feature>
<feature type="region of interest" description="Disordered" evidence="1">
    <location>
        <begin position="143"/>
        <end position="178"/>
    </location>
</feature>
<dbReference type="Proteomes" id="UP000800092">
    <property type="component" value="Unassembled WGS sequence"/>
</dbReference>
<evidence type="ECO:0000313" key="4">
    <source>
        <dbReference type="Proteomes" id="UP000800092"/>
    </source>
</evidence>
<accession>A0A6A6GVU7</accession>
<dbReference type="EMBL" id="ML991853">
    <property type="protein sequence ID" value="KAF2229837.1"/>
    <property type="molecule type" value="Genomic_DNA"/>
</dbReference>
<gene>
    <name evidence="3" type="ORF">EV356DRAFT_455100</name>
</gene>
<reference evidence="3" key="1">
    <citation type="journal article" date="2020" name="Stud. Mycol.">
        <title>101 Dothideomycetes genomes: a test case for predicting lifestyles and emergence of pathogens.</title>
        <authorList>
            <person name="Haridas S."/>
            <person name="Albert R."/>
            <person name="Binder M."/>
            <person name="Bloem J."/>
            <person name="Labutti K."/>
            <person name="Salamov A."/>
            <person name="Andreopoulos B."/>
            <person name="Baker S."/>
            <person name="Barry K."/>
            <person name="Bills G."/>
            <person name="Bluhm B."/>
            <person name="Cannon C."/>
            <person name="Castanera R."/>
            <person name="Culley D."/>
            <person name="Daum C."/>
            <person name="Ezra D."/>
            <person name="Gonzalez J."/>
            <person name="Henrissat B."/>
            <person name="Kuo A."/>
            <person name="Liang C."/>
            <person name="Lipzen A."/>
            <person name="Lutzoni F."/>
            <person name="Magnuson J."/>
            <person name="Mondo S."/>
            <person name="Nolan M."/>
            <person name="Ohm R."/>
            <person name="Pangilinan J."/>
            <person name="Park H.-J."/>
            <person name="Ramirez L."/>
            <person name="Alfaro M."/>
            <person name="Sun H."/>
            <person name="Tritt A."/>
            <person name="Yoshinaga Y."/>
            <person name="Zwiers L.-H."/>
            <person name="Turgeon B."/>
            <person name="Goodwin S."/>
            <person name="Spatafora J."/>
            <person name="Crous P."/>
            <person name="Grigoriev I."/>
        </authorList>
    </citation>
    <scope>NUCLEOTIDE SEQUENCE</scope>
    <source>
        <strain evidence="3">Tuck. ex Michener</strain>
    </source>
</reference>
<name>A0A6A6GVU7_VIRVR</name>